<evidence type="ECO:0000256" key="1">
    <source>
        <dbReference type="SAM" id="MobiDB-lite"/>
    </source>
</evidence>
<gene>
    <name evidence="2" type="ORF">PFL1_05053</name>
</gene>
<dbReference type="EMBL" id="KE361639">
    <property type="protein sequence ID" value="EPQ27515.1"/>
    <property type="molecule type" value="Genomic_DNA"/>
</dbReference>
<accession>A0A061H6B1</accession>
<evidence type="ECO:0000313" key="2">
    <source>
        <dbReference type="EMBL" id="EPQ27515.1"/>
    </source>
</evidence>
<dbReference type="HOGENOM" id="CLU_1540742_0_0_1"/>
<dbReference type="KEGG" id="pfp:PFL1_05053"/>
<protein>
    <submittedName>
        <fullName evidence="2">Uncharacterized protein</fullName>
    </submittedName>
</protein>
<reference evidence="2 3" key="1">
    <citation type="journal article" date="2013" name="Plant Cell">
        <title>The transition from a phytopathogenic smut ancestor to an anamorphic biocontrol agent deciphered by comparative whole-genome analysis.</title>
        <authorList>
            <person name="Lefebvre F."/>
            <person name="Joly D.L."/>
            <person name="Labbe C."/>
            <person name="Teichmann B."/>
            <person name="Linning R."/>
            <person name="Belzile F."/>
            <person name="Bakkeren G."/>
            <person name="Belanger R.R."/>
        </authorList>
    </citation>
    <scope>NUCLEOTIDE SEQUENCE [LARGE SCALE GENOMIC DNA]</scope>
    <source>
        <strain evidence="2 3">PF-1</strain>
    </source>
</reference>
<proteinExistence type="predicted"/>
<dbReference type="GeneID" id="19319152"/>
<dbReference type="Proteomes" id="UP000053664">
    <property type="component" value="Unassembled WGS sequence"/>
</dbReference>
<dbReference type="AlphaFoldDB" id="A0A061H6B1"/>
<organism evidence="2 3">
    <name type="scientific">Pseudozyma flocculosa PF-1</name>
    <dbReference type="NCBI Taxonomy" id="1277687"/>
    <lineage>
        <taxon>Eukaryota</taxon>
        <taxon>Fungi</taxon>
        <taxon>Dikarya</taxon>
        <taxon>Basidiomycota</taxon>
        <taxon>Ustilaginomycotina</taxon>
        <taxon>Ustilaginomycetes</taxon>
        <taxon>Ustilaginales</taxon>
        <taxon>Ustilaginaceae</taxon>
        <taxon>Pseudozyma</taxon>
    </lineage>
</organism>
<feature type="region of interest" description="Disordered" evidence="1">
    <location>
        <begin position="141"/>
        <end position="174"/>
    </location>
</feature>
<evidence type="ECO:0000313" key="3">
    <source>
        <dbReference type="Proteomes" id="UP000053664"/>
    </source>
</evidence>
<name>A0A061H6B1_9BASI</name>
<sequence length="174" mass="18926">MQLPALPFSTAPSQSISWQQLRVLATFDLGGLRLSLSARLDSSRRRGEATVRHMSLAFRLSRPRSRQVLGGHSDSCLVPSMAGAGLRWPGCSERAEARQAEADDRGCRAEIHTVIVRTILDLGQAARPVLCRAPVPCSAGPLAGERERGQQWRSARRAVDPATAEGPSVRYDKT</sequence>
<dbReference type="RefSeq" id="XP_007880773.1">
    <property type="nucleotide sequence ID" value="XM_007882582.1"/>
</dbReference>